<accession>A0A137SIC5</accession>
<comment type="caution">
    <text evidence="1">The sequence shown here is derived from an EMBL/GenBank/DDBJ whole genome shotgun (WGS) entry which is preliminary data.</text>
</comment>
<dbReference type="RefSeq" id="WP_058091456.1">
    <property type="nucleotide sequence ID" value="NZ_LOCO01000001.1"/>
</dbReference>
<keyword evidence="2" id="KW-1185">Reference proteome</keyword>
<dbReference type="PANTHER" id="PTHR34472">
    <property type="entry name" value="SULFUR CARRIER PROTEIN THIS"/>
    <property type="match status" value="1"/>
</dbReference>
<evidence type="ECO:0000313" key="1">
    <source>
        <dbReference type="EMBL" id="KXO12197.1"/>
    </source>
</evidence>
<protein>
    <submittedName>
        <fullName evidence="1">Sulfur carrier protein ThiS</fullName>
    </submittedName>
</protein>
<dbReference type="Proteomes" id="UP000070282">
    <property type="component" value="Unassembled WGS sequence"/>
</dbReference>
<dbReference type="SUPFAM" id="SSF54285">
    <property type="entry name" value="MoaD/ThiS"/>
    <property type="match status" value="1"/>
</dbReference>
<organism evidence="1 2">
    <name type="scientific">Marinobacter excellens LAMA 842</name>
    <dbReference type="NCBI Taxonomy" id="1306954"/>
    <lineage>
        <taxon>Bacteria</taxon>
        <taxon>Pseudomonadati</taxon>
        <taxon>Pseudomonadota</taxon>
        <taxon>Gammaproteobacteria</taxon>
        <taxon>Pseudomonadales</taxon>
        <taxon>Marinobacteraceae</taxon>
        <taxon>Marinobacter</taxon>
    </lineage>
</organism>
<dbReference type="Pfam" id="PF02597">
    <property type="entry name" value="ThiS"/>
    <property type="match status" value="1"/>
</dbReference>
<gene>
    <name evidence="1" type="ORF">J122_244</name>
</gene>
<dbReference type="NCBIfam" id="TIGR01683">
    <property type="entry name" value="thiS"/>
    <property type="match status" value="1"/>
</dbReference>
<dbReference type="GeneID" id="94725325"/>
<dbReference type="AlphaFoldDB" id="A0A137SIC5"/>
<sequence>MQVQVNGEHMELPGGATIATLIEHLTLAGKRVAVEVNEDIVPRSQHPSFTLSDGDRVEVVHAIGGG</sequence>
<evidence type="ECO:0000313" key="2">
    <source>
        <dbReference type="Proteomes" id="UP000070282"/>
    </source>
</evidence>
<dbReference type="InterPro" id="IPR010035">
    <property type="entry name" value="Thi_S"/>
</dbReference>
<dbReference type="InterPro" id="IPR012675">
    <property type="entry name" value="Beta-grasp_dom_sf"/>
</dbReference>
<name>A0A137SIC5_9GAMM</name>
<dbReference type="CDD" id="cd00565">
    <property type="entry name" value="Ubl_ThiS"/>
    <property type="match status" value="1"/>
</dbReference>
<dbReference type="PATRIC" id="fig|1306954.6.peg.239"/>
<dbReference type="EMBL" id="LOCO01000001">
    <property type="protein sequence ID" value="KXO12197.1"/>
    <property type="molecule type" value="Genomic_DNA"/>
</dbReference>
<proteinExistence type="predicted"/>
<dbReference type="Gene3D" id="3.10.20.30">
    <property type="match status" value="1"/>
</dbReference>
<reference evidence="2" key="1">
    <citation type="submission" date="2015-12" db="EMBL/GenBank/DDBJ databases">
        <authorList>
            <person name="Lima A."/>
            <person name="Farahani Zayas N."/>
            <person name="Castro Da Silva M.A."/>
            <person name="Cabral A."/>
            <person name="Pessatti M.L."/>
        </authorList>
    </citation>
    <scope>NUCLEOTIDE SEQUENCE [LARGE SCALE GENOMIC DNA]</scope>
    <source>
        <strain evidence="2">LAMA 842</strain>
    </source>
</reference>
<dbReference type="InterPro" id="IPR016155">
    <property type="entry name" value="Mopterin_synth/thiamin_S_b"/>
</dbReference>
<dbReference type="PANTHER" id="PTHR34472:SF1">
    <property type="entry name" value="SULFUR CARRIER PROTEIN THIS"/>
    <property type="match status" value="1"/>
</dbReference>
<dbReference type="InterPro" id="IPR003749">
    <property type="entry name" value="ThiS/MoaD-like"/>
</dbReference>